<sequence length="51" mass="5791">MEKLMMGVLILLTVLIILKQGLNWLNFWTLKQNHKLERQLAAQGACGPGTR</sequence>
<evidence type="ECO:0000313" key="2">
    <source>
        <dbReference type="Proteomes" id="UP000051639"/>
    </source>
</evidence>
<comment type="caution">
    <text evidence="1">The sequence shown here is derived from an EMBL/GenBank/DDBJ whole genome shotgun (WGS) entry which is preliminary data.</text>
</comment>
<organism evidence="1 2">
    <name type="scientific">Limosilactobacillus ingluviei</name>
    <dbReference type="NCBI Taxonomy" id="148604"/>
    <lineage>
        <taxon>Bacteria</taxon>
        <taxon>Bacillati</taxon>
        <taxon>Bacillota</taxon>
        <taxon>Bacilli</taxon>
        <taxon>Lactobacillales</taxon>
        <taxon>Lactobacillaceae</taxon>
        <taxon>Limosilactobacillus</taxon>
    </lineage>
</organism>
<reference evidence="1 2" key="1">
    <citation type="journal article" date="2015" name="Genome Announc.">
        <title>Expanding the biotechnology potential of lactobacilli through comparative genomics of 213 strains and associated genera.</title>
        <authorList>
            <person name="Sun Z."/>
            <person name="Harris H.M."/>
            <person name="McCann A."/>
            <person name="Guo C."/>
            <person name="Argimon S."/>
            <person name="Zhang W."/>
            <person name="Yang X."/>
            <person name="Jeffery I.B."/>
            <person name="Cooney J.C."/>
            <person name="Kagawa T.F."/>
            <person name="Liu W."/>
            <person name="Song Y."/>
            <person name="Salvetti E."/>
            <person name="Wrobel A."/>
            <person name="Rasinkangas P."/>
            <person name="Parkhill J."/>
            <person name="Rea M.C."/>
            <person name="O'Sullivan O."/>
            <person name="Ritari J."/>
            <person name="Douillard F.P."/>
            <person name="Paul Ross R."/>
            <person name="Yang R."/>
            <person name="Briner A.E."/>
            <person name="Felis G.E."/>
            <person name="de Vos W.M."/>
            <person name="Barrangou R."/>
            <person name="Klaenhammer T.R."/>
            <person name="Caufield P.W."/>
            <person name="Cui Y."/>
            <person name="Zhang H."/>
            <person name="O'Toole P.W."/>
        </authorList>
    </citation>
    <scope>NUCLEOTIDE SEQUENCE [LARGE SCALE GENOMIC DNA]</scope>
    <source>
        <strain evidence="1 2">DSM 14792</strain>
    </source>
</reference>
<proteinExistence type="predicted"/>
<dbReference type="Proteomes" id="UP000051639">
    <property type="component" value="Unassembled WGS sequence"/>
</dbReference>
<dbReference type="AlphaFoldDB" id="A0A0R2GUA4"/>
<evidence type="ECO:0000313" key="1">
    <source>
        <dbReference type="EMBL" id="KRN44498.1"/>
    </source>
</evidence>
<name>A0A0R2GUA4_9LACO</name>
<dbReference type="PATRIC" id="fig|148604.4.peg.313"/>
<accession>A0A0R2GUA4</accession>
<dbReference type="EMBL" id="JQBA01000013">
    <property type="protein sequence ID" value="KRN44498.1"/>
    <property type="molecule type" value="Genomic_DNA"/>
</dbReference>
<dbReference type="RefSeq" id="WP_161808276.1">
    <property type="nucleotide sequence ID" value="NZ_JQBA01000013.1"/>
</dbReference>
<gene>
    <name evidence="1" type="ORF">IV41_GL000307</name>
</gene>
<protein>
    <submittedName>
        <fullName evidence="1">Uncharacterized protein</fullName>
    </submittedName>
</protein>
<keyword evidence="2" id="KW-1185">Reference proteome</keyword>